<dbReference type="Gene3D" id="3.30.200.20">
    <property type="entry name" value="Phosphorylase Kinase, domain 1"/>
    <property type="match status" value="1"/>
</dbReference>
<keyword evidence="1 7" id="KW-0808">Transferase</keyword>
<dbReference type="AlphaFoldDB" id="A0A518BFC0"/>
<protein>
    <submittedName>
        <fullName evidence="7">Serine/threonine-protein kinase PknB</fullName>
        <ecNumber evidence="7">2.7.11.1</ecNumber>
    </submittedName>
</protein>
<dbReference type="InterPro" id="IPR000719">
    <property type="entry name" value="Prot_kinase_dom"/>
</dbReference>
<evidence type="ECO:0000256" key="2">
    <source>
        <dbReference type="ARBA" id="ARBA00022741"/>
    </source>
</evidence>
<organism evidence="7 8">
    <name type="scientific">Engelhardtia mirabilis</name>
    <dbReference type="NCBI Taxonomy" id="2528011"/>
    <lineage>
        <taxon>Bacteria</taxon>
        <taxon>Pseudomonadati</taxon>
        <taxon>Planctomycetota</taxon>
        <taxon>Planctomycetia</taxon>
        <taxon>Planctomycetia incertae sedis</taxon>
        <taxon>Engelhardtia</taxon>
    </lineage>
</organism>
<name>A0A518BFC0_9BACT</name>
<evidence type="ECO:0000256" key="4">
    <source>
        <dbReference type="ARBA" id="ARBA00022840"/>
    </source>
</evidence>
<dbReference type="EC" id="2.7.11.1" evidence="7"/>
<evidence type="ECO:0000256" key="3">
    <source>
        <dbReference type="ARBA" id="ARBA00022777"/>
    </source>
</evidence>
<evidence type="ECO:0000259" key="6">
    <source>
        <dbReference type="PROSITE" id="PS50011"/>
    </source>
</evidence>
<dbReference type="Proteomes" id="UP000316921">
    <property type="component" value="Chromosome"/>
</dbReference>
<evidence type="ECO:0000256" key="1">
    <source>
        <dbReference type="ARBA" id="ARBA00022679"/>
    </source>
</evidence>
<dbReference type="Pfam" id="PF03781">
    <property type="entry name" value="FGE-sulfatase"/>
    <property type="match status" value="1"/>
</dbReference>
<dbReference type="KEGG" id="pbap:Pla133_07440"/>
<dbReference type="SUPFAM" id="SSF56436">
    <property type="entry name" value="C-type lectin-like"/>
    <property type="match status" value="1"/>
</dbReference>
<proteinExistence type="predicted"/>
<dbReference type="InterPro" id="IPR011009">
    <property type="entry name" value="Kinase-like_dom_sf"/>
</dbReference>
<feature type="domain" description="Protein kinase" evidence="6">
    <location>
        <begin position="82"/>
        <end position="351"/>
    </location>
</feature>
<dbReference type="Pfam" id="PF00069">
    <property type="entry name" value="Pkinase"/>
    <property type="match status" value="1"/>
</dbReference>
<keyword evidence="2 5" id="KW-0547">Nucleotide-binding</keyword>
<reference evidence="7 8" key="1">
    <citation type="submission" date="2019-02" db="EMBL/GenBank/DDBJ databases">
        <title>Deep-cultivation of Planctomycetes and their phenomic and genomic characterization uncovers novel biology.</title>
        <authorList>
            <person name="Wiegand S."/>
            <person name="Jogler M."/>
            <person name="Boedeker C."/>
            <person name="Pinto D."/>
            <person name="Vollmers J."/>
            <person name="Rivas-Marin E."/>
            <person name="Kohn T."/>
            <person name="Peeters S.H."/>
            <person name="Heuer A."/>
            <person name="Rast P."/>
            <person name="Oberbeckmann S."/>
            <person name="Bunk B."/>
            <person name="Jeske O."/>
            <person name="Meyerdierks A."/>
            <person name="Storesund J.E."/>
            <person name="Kallscheuer N."/>
            <person name="Luecker S."/>
            <person name="Lage O.M."/>
            <person name="Pohl T."/>
            <person name="Merkel B.J."/>
            <person name="Hornburger P."/>
            <person name="Mueller R.-W."/>
            <person name="Bruemmer F."/>
            <person name="Labrenz M."/>
            <person name="Spormann A.M."/>
            <person name="Op den Camp H."/>
            <person name="Overmann J."/>
            <person name="Amann R."/>
            <person name="Jetten M.S.M."/>
            <person name="Mascher T."/>
            <person name="Medema M.H."/>
            <person name="Devos D.P."/>
            <person name="Kaster A.-K."/>
            <person name="Ovreas L."/>
            <person name="Rohde M."/>
            <person name="Galperin M.Y."/>
            <person name="Jogler C."/>
        </authorList>
    </citation>
    <scope>NUCLEOTIDE SEQUENCE [LARGE SCALE GENOMIC DNA]</scope>
    <source>
        <strain evidence="7 8">Pla133</strain>
    </source>
</reference>
<evidence type="ECO:0000313" key="8">
    <source>
        <dbReference type="Proteomes" id="UP000316921"/>
    </source>
</evidence>
<dbReference type="GO" id="GO:0004674">
    <property type="term" value="F:protein serine/threonine kinase activity"/>
    <property type="evidence" value="ECO:0007669"/>
    <property type="project" value="UniProtKB-EC"/>
</dbReference>
<evidence type="ECO:0000313" key="7">
    <source>
        <dbReference type="EMBL" id="QDU65679.1"/>
    </source>
</evidence>
<accession>A0A518BFC0</accession>
<dbReference type="InterPro" id="IPR005532">
    <property type="entry name" value="SUMF_dom"/>
</dbReference>
<feature type="binding site" evidence="5">
    <location>
        <position position="111"/>
    </location>
    <ligand>
        <name>ATP</name>
        <dbReference type="ChEBI" id="CHEBI:30616"/>
    </ligand>
</feature>
<dbReference type="InterPro" id="IPR017441">
    <property type="entry name" value="Protein_kinase_ATP_BS"/>
</dbReference>
<dbReference type="InterPro" id="IPR016187">
    <property type="entry name" value="CTDL_fold"/>
</dbReference>
<gene>
    <name evidence="7" type="primary">pknB_7</name>
    <name evidence="7" type="ORF">Pla133_07440</name>
</gene>
<dbReference type="PANTHER" id="PTHR43289">
    <property type="entry name" value="MITOGEN-ACTIVATED PROTEIN KINASE KINASE KINASE 20-RELATED"/>
    <property type="match status" value="1"/>
</dbReference>
<dbReference type="PROSITE" id="PS50011">
    <property type="entry name" value="PROTEIN_KINASE_DOM"/>
    <property type="match status" value="1"/>
</dbReference>
<dbReference type="Gene3D" id="1.10.510.10">
    <property type="entry name" value="Transferase(Phosphotransferase) domain 1"/>
    <property type="match status" value="1"/>
</dbReference>
<evidence type="ECO:0000256" key="5">
    <source>
        <dbReference type="PROSITE-ProRule" id="PRU10141"/>
    </source>
</evidence>
<dbReference type="EMBL" id="CP036287">
    <property type="protein sequence ID" value="QDU65679.1"/>
    <property type="molecule type" value="Genomic_DNA"/>
</dbReference>
<dbReference type="CDD" id="cd14014">
    <property type="entry name" value="STKc_PknB_like"/>
    <property type="match status" value="1"/>
</dbReference>
<keyword evidence="4 5" id="KW-0067">ATP-binding</keyword>
<dbReference type="InterPro" id="IPR042095">
    <property type="entry name" value="SUMF_sf"/>
</dbReference>
<dbReference type="PROSITE" id="PS00107">
    <property type="entry name" value="PROTEIN_KINASE_ATP"/>
    <property type="match status" value="1"/>
</dbReference>
<dbReference type="SUPFAM" id="SSF56112">
    <property type="entry name" value="Protein kinase-like (PK-like)"/>
    <property type="match status" value="1"/>
</dbReference>
<dbReference type="GO" id="GO:0005524">
    <property type="term" value="F:ATP binding"/>
    <property type="evidence" value="ECO:0007669"/>
    <property type="project" value="UniProtKB-UniRule"/>
</dbReference>
<dbReference type="Gene3D" id="3.90.1580.10">
    <property type="entry name" value="paralog of FGE (formylglycine-generating enzyme)"/>
    <property type="match status" value="1"/>
</dbReference>
<dbReference type="PROSITE" id="PS00108">
    <property type="entry name" value="PROTEIN_KINASE_ST"/>
    <property type="match status" value="1"/>
</dbReference>
<dbReference type="PANTHER" id="PTHR43289:SF6">
    <property type="entry name" value="SERINE_THREONINE-PROTEIN KINASE NEKL-3"/>
    <property type="match status" value="1"/>
</dbReference>
<keyword evidence="8" id="KW-1185">Reference proteome</keyword>
<dbReference type="SMART" id="SM00220">
    <property type="entry name" value="S_TKc"/>
    <property type="match status" value="1"/>
</dbReference>
<dbReference type="RefSeq" id="WP_145062515.1">
    <property type="nucleotide sequence ID" value="NZ_CP036287.1"/>
</dbReference>
<keyword evidence="3 7" id="KW-0418">Kinase</keyword>
<sequence>MGAKEDSWEALQAIFDRARDLEGDERLAFLDQACGEDTALRQELDQLLAVDLPEDFLAAPSAPAALGKAFGGNLTGAVLGEFEIERELGRGGMGVVFLARQPALERSVALKVLPPIRRVDRVAVERFRREAIAASRIHHPAIARVITAGEDQGLLYFAMEYVPGGSVADAADELFGRLGGAGVERHRAVARFMADVAEGLAAAHEKGVVHRDIKPGNVLVGVDGRPRIVDFGLAQLVDLDRLTQSGLPAGTFDYMSPEQARARRSLIDFRTDIYSAGAMLYDLLTGRPPIRGTSVTDTLRRIDRDDPRPPSAVQAGIPSALDAVCMMALRKERDDRYQSALDLAADLRRFAQGQPVRAKSEPIRRRVGRGLRRRRGTIAIASTVALLATSGLFAQNVRAAYLGRTAAVAFELASGATARVEVERAGSLPRLREPTGRSIDLRGSRQVRLDPGAYWFVVEVGDSRFEFDRALAAGDSALVLVPDAATLPSREGMVAIERGQATYATRLGPIVDGAPGEMGPIVETVAHGAFLIDRSPVSSGEYYDWLEAESPGRGEAWSRRIRSTAPEHWRELPATSLSYGEARAFAEAHGKRLPRRVEWCAAALGAEEEWFTELLATDRVDDLAIGGPALLDSDGEIAPVREAAAFVRYVVPGGSEPLGPLGLTNLVGGVQEWTCEAAPVDPAIEGIASLHMQGIIGTRWSTSRDVLEPLLLTQLGFAPPDQIDMGIGFRCVIPLE</sequence>
<dbReference type="InterPro" id="IPR008271">
    <property type="entry name" value="Ser/Thr_kinase_AS"/>
</dbReference>